<evidence type="ECO:0000313" key="2">
    <source>
        <dbReference type="Proteomes" id="UP000184532"/>
    </source>
</evidence>
<keyword evidence="2" id="KW-1185">Reference proteome</keyword>
<reference evidence="2" key="1">
    <citation type="submission" date="2016-11" db="EMBL/GenBank/DDBJ databases">
        <authorList>
            <person name="Varghese N."/>
            <person name="Submissions S."/>
        </authorList>
    </citation>
    <scope>NUCLEOTIDE SEQUENCE [LARGE SCALE GENOMIC DNA]</scope>
    <source>
        <strain evidence="2">DSM 22638</strain>
    </source>
</reference>
<dbReference type="EMBL" id="FQWL01000001">
    <property type="protein sequence ID" value="SHG26379.1"/>
    <property type="molecule type" value="Genomic_DNA"/>
</dbReference>
<gene>
    <name evidence="1" type="ORF">SAMN04488116_0636</name>
</gene>
<dbReference type="Proteomes" id="UP000184532">
    <property type="component" value="Unassembled WGS sequence"/>
</dbReference>
<proteinExistence type="predicted"/>
<evidence type="ECO:0000313" key="1">
    <source>
        <dbReference type="EMBL" id="SHG26379.1"/>
    </source>
</evidence>
<dbReference type="AlphaFoldDB" id="A0A1M5IE88"/>
<organism evidence="1 2">
    <name type="scientific">Flagellimonas flava</name>
    <dbReference type="NCBI Taxonomy" id="570519"/>
    <lineage>
        <taxon>Bacteria</taxon>
        <taxon>Pseudomonadati</taxon>
        <taxon>Bacteroidota</taxon>
        <taxon>Flavobacteriia</taxon>
        <taxon>Flavobacteriales</taxon>
        <taxon>Flavobacteriaceae</taxon>
        <taxon>Flagellimonas</taxon>
    </lineage>
</organism>
<sequence>MSKIKLELKKRNKSFGIITWPFSMDETIRDFLKSNPTIDIMFENQLYPNRKVDYKYRRISFGGKSKMKKLQDSNYITLEKQKKHVLVKGH</sequence>
<name>A0A1M5IE88_9FLAO</name>
<dbReference type="RefSeq" id="WP_073176432.1">
    <property type="nucleotide sequence ID" value="NZ_FQWL01000001.1"/>
</dbReference>
<accession>A0A1M5IE88</accession>
<protein>
    <submittedName>
        <fullName evidence="1">Uncharacterized protein</fullName>
    </submittedName>
</protein>